<dbReference type="GO" id="GO:0005794">
    <property type="term" value="C:Golgi apparatus"/>
    <property type="evidence" value="ECO:0007669"/>
    <property type="project" value="TreeGrafter"/>
</dbReference>
<dbReference type="Pfam" id="PF03105">
    <property type="entry name" value="SPX"/>
    <property type="match status" value="2"/>
</dbReference>
<keyword evidence="11" id="KW-0675">Receptor</keyword>
<feature type="coiled-coil region" evidence="6">
    <location>
        <begin position="70"/>
        <end position="97"/>
    </location>
</feature>
<evidence type="ECO:0000256" key="7">
    <source>
        <dbReference type="SAM" id="MobiDB-lite"/>
    </source>
</evidence>
<dbReference type="GO" id="GO:0006817">
    <property type="term" value="P:phosphate ion transport"/>
    <property type="evidence" value="ECO:0007669"/>
    <property type="project" value="TreeGrafter"/>
</dbReference>
<dbReference type="PANTHER" id="PTHR10783:SF103">
    <property type="entry name" value="SOLUTE CARRIER FAMILY 53 MEMBER 1"/>
    <property type="match status" value="1"/>
</dbReference>
<keyword evidence="3 8" id="KW-0812">Transmembrane</keyword>
<dbReference type="EMBL" id="LNIX01000003">
    <property type="protein sequence ID" value="OXA58108.1"/>
    <property type="molecule type" value="Genomic_DNA"/>
</dbReference>
<dbReference type="InterPro" id="IPR004342">
    <property type="entry name" value="EXS_C"/>
</dbReference>
<evidence type="ECO:0000256" key="8">
    <source>
        <dbReference type="SAM" id="Phobius"/>
    </source>
</evidence>
<dbReference type="OrthoDB" id="9970435at2759"/>
<organism evidence="11 12">
    <name type="scientific">Folsomia candida</name>
    <name type="common">Springtail</name>
    <dbReference type="NCBI Taxonomy" id="158441"/>
    <lineage>
        <taxon>Eukaryota</taxon>
        <taxon>Metazoa</taxon>
        <taxon>Ecdysozoa</taxon>
        <taxon>Arthropoda</taxon>
        <taxon>Hexapoda</taxon>
        <taxon>Collembola</taxon>
        <taxon>Entomobryomorpha</taxon>
        <taxon>Isotomoidea</taxon>
        <taxon>Isotomidae</taxon>
        <taxon>Proisotominae</taxon>
        <taxon>Folsomia</taxon>
    </lineage>
</organism>
<evidence type="ECO:0000256" key="2">
    <source>
        <dbReference type="ARBA" id="ARBA00009665"/>
    </source>
</evidence>
<keyword evidence="4 8" id="KW-1133">Transmembrane helix</keyword>
<comment type="similarity">
    <text evidence="2">Belongs to the SYG1 (TC 2.A.94) family.</text>
</comment>
<dbReference type="GO" id="GO:0000822">
    <property type="term" value="F:inositol hexakisphosphate binding"/>
    <property type="evidence" value="ECO:0007669"/>
    <property type="project" value="TreeGrafter"/>
</dbReference>
<evidence type="ECO:0000259" key="10">
    <source>
        <dbReference type="PROSITE" id="PS51382"/>
    </source>
</evidence>
<dbReference type="InterPro" id="IPR004331">
    <property type="entry name" value="SPX_dom"/>
</dbReference>
<dbReference type="GO" id="GO:0005886">
    <property type="term" value="C:plasma membrane"/>
    <property type="evidence" value="ECO:0007669"/>
    <property type="project" value="TreeGrafter"/>
</dbReference>
<feature type="region of interest" description="Disordered" evidence="7">
    <location>
        <begin position="643"/>
        <end position="676"/>
    </location>
</feature>
<feature type="domain" description="SPX" evidence="10">
    <location>
        <begin position="1"/>
        <end position="179"/>
    </location>
</feature>
<keyword evidence="12" id="KW-1185">Reference proteome</keyword>
<reference evidence="11 12" key="1">
    <citation type="submission" date="2015-12" db="EMBL/GenBank/DDBJ databases">
        <title>The genome of Folsomia candida.</title>
        <authorList>
            <person name="Faddeeva A."/>
            <person name="Derks M.F."/>
            <person name="Anvar Y."/>
            <person name="Smit S."/>
            <person name="Van Straalen N."/>
            <person name="Roelofs D."/>
        </authorList>
    </citation>
    <scope>NUCLEOTIDE SEQUENCE [LARGE SCALE GENOMIC DNA]</scope>
    <source>
        <strain evidence="11 12">VU population</strain>
        <tissue evidence="11">Whole body</tissue>
    </source>
</reference>
<evidence type="ECO:0000313" key="12">
    <source>
        <dbReference type="Proteomes" id="UP000198287"/>
    </source>
</evidence>
<evidence type="ECO:0000259" key="9">
    <source>
        <dbReference type="PROSITE" id="PS51380"/>
    </source>
</evidence>
<protein>
    <submittedName>
        <fullName evidence="11">Xenotropic and polytropic retrovirus receptor 1</fullName>
    </submittedName>
</protein>
<sequence length="676" mass="78660">MKFAEHLVAHVTPEWRKQYIMYEEMKALLYNCVEQAPLSEVVEPEVARRYYAQFDEQFFHFCEKELLKINTFYNEKLSEATRKYANLRSELDSLRTDNDADRGGLMGGLRKRKEKAVQFFGVKKEPIRKLQDLKLAFSEFYLSLILLQNYQNLNYTGFRKILKKHDKLMSNDNGAKWRDDKVVTAGFHTNKDIDKLINDTESTVTLELESGNRQKAMKRLRVPPLGDQQSPWTTFKVGLFSGGFMVLLVAVVLSAIFHRRSEDDLRIIVRLYRGPLLLVAFIFLMGVNVYGWRSSGVNHVLIFELDPRNHLSEQHLMEMAAILGVVWALSVLSFLFSSALSIPKYANPLVLVLILVFFMINPTKTFRHEARFWVLSVLGHIVAAPFFHVGFADFWLADQLNSLVPVLLDFQYLICFYATSEGDFEHANEADKCIDQSFYIRPFVTALPAWFRFAQCLRRYRDSKEAFPHLANAGKYSTTFFVVLFATLNVHYRTQQNRMELNIFFFLWIAASVISSLYAYVWDLKMDWGLFDKNAEHWCLREEIVYSSPGYYYFAMTEDLLLRFGWAISLSLTEMGFDFGDTMVSILAFLEVFRRFVWNFFRLENEHLNNCGKFRAVRDISVAPCDQTDQTQIIKMMDEADGVTNRRTKKKTSKGHKKNADQRILLEGDTTDDPDN</sequence>
<feature type="transmembrane region" description="Helical" evidence="8">
    <location>
        <begin position="503"/>
        <end position="522"/>
    </location>
</feature>
<dbReference type="PANTHER" id="PTHR10783">
    <property type="entry name" value="XENOTROPIC AND POLYTROPIC RETROVIRUS RECEPTOR 1-RELATED"/>
    <property type="match status" value="1"/>
</dbReference>
<dbReference type="Proteomes" id="UP000198287">
    <property type="component" value="Unassembled WGS sequence"/>
</dbReference>
<dbReference type="GO" id="GO:0016036">
    <property type="term" value="P:cellular response to phosphate starvation"/>
    <property type="evidence" value="ECO:0007669"/>
    <property type="project" value="TreeGrafter"/>
</dbReference>
<evidence type="ECO:0000256" key="1">
    <source>
        <dbReference type="ARBA" id="ARBA00004141"/>
    </source>
</evidence>
<proteinExistence type="inferred from homology"/>
<accession>A0A226ELL4</accession>
<feature type="compositionally biased region" description="Basic residues" evidence="7">
    <location>
        <begin position="646"/>
        <end position="657"/>
    </location>
</feature>
<dbReference type="Pfam" id="PF03124">
    <property type="entry name" value="EXS"/>
    <property type="match status" value="1"/>
</dbReference>
<dbReference type="PROSITE" id="PS51380">
    <property type="entry name" value="EXS"/>
    <property type="match status" value="1"/>
</dbReference>
<evidence type="ECO:0000256" key="5">
    <source>
        <dbReference type="ARBA" id="ARBA00023136"/>
    </source>
</evidence>
<feature type="domain" description="EXS" evidence="9">
    <location>
        <begin position="432"/>
        <end position="635"/>
    </location>
</feature>
<feature type="transmembrane region" description="Helical" evidence="8">
    <location>
        <begin position="237"/>
        <end position="257"/>
    </location>
</feature>
<comment type="caution">
    <text evidence="11">The sequence shown here is derived from an EMBL/GenBank/DDBJ whole genome shotgun (WGS) entry which is preliminary data.</text>
</comment>
<dbReference type="STRING" id="158441.A0A226ELL4"/>
<keyword evidence="5 8" id="KW-0472">Membrane</keyword>
<dbReference type="OMA" id="FMQLYGV"/>
<evidence type="ECO:0000313" key="11">
    <source>
        <dbReference type="EMBL" id="OXA58108.1"/>
    </source>
</evidence>
<dbReference type="CDD" id="cd14477">
    <property type="entry name" value="SPX_XPR1_like"/>
    <property type="match status" value="1"/>
</dbReference>
<feature type="transmembrane region" description="Helical" evidence="8">
    <location>
        <begin position="372"/>
        <end position="397"/>
    </location>
</feature>
<dbReference type="PROSITE" id="PS51382">
    <property type="entry name" value="SPX"/>
    <property type="match status" value="1"/>
</dbReference>
<feature type="transmembrane region" description="Helical" evidence="8">
    <location>
        <begin position="277"/>
        <end position="295"/>
    </location>
</feature>
<gene>
    <name evidence="11" type="ORF">Fcan01_08006</name>
</gene>
<keyword evidence="6" id="KW-0175">Coiled coil</keyword>
<feature type="transmembrane region" description="Helical" evidence="8">
    <location>
        <begin position="316"/>
        <end position="336"/>
    </location>
</feature>
<name>A0A226ELL4_FOLCA</name>
<evidence type="ECO:0000256" key="4">
    <source>
        <dbReference type="ARBA" id="ARBA00022989"/>
    </source>
</evidence>
<evidence type="ECO:0000256" key="6">
    <source>
        <dbReference type="SAM" id="Coils"/>
    </source>
</evidence>
<feature type="transmembrane region" description="Helical" evidence="8">
    <location>
        <begin position="342"/>
        <end position="360"/>
    </location>
</feature>
<comment type="subcellular location">
    <subcellularLocation>
        <location evidence="1">Membrane</location>
        <topology evidence="1">Multi-pass membrane protein</topology>
    </subcellularLocation>
</comment>
<evidence type="ECO:0000256" key="3">
    <source>
        <dbReference type="ARBA" id="ARBA00022692"/>
    </source>
</evidence>
<dbReference type="AlphaFoldDB" id="A0A226ELL4"/>